<dbReference type="EMBL" id="CM029040">
    <property type="protein sequence ID" value="KAG2634261.1"/>
    <property type="molecule type" value="Genomic_DNA"/>
</dbReference>
<dbReference type="InterPro" id="IPR058922">
    <property type="entry name" value="WHD_DRP"/>
</dbReference>
<feature type="domain" description="R13L1/DRL21-like LRR repeat region" evidence="3">
    <location>
        <begin position="298"/>
        <end position="385"/>
    </location>
</feature>
<gene>
    <name evidence="4" type="ORF">PVAP13_2NG196206</name>
</gene>
<dbReference type="GO" id="GO:0098542">
    <property type="term" value="P:defense response to other organism"/>
    <property type="evidence" value="ECO:0007669"/>
    <property type="project" value="TreeGrafter"/>
</dbReference>
<dbReference type="PANTHER" id="PTHR23155">
    <property type="entry name" value="DISEASE RESISTANCE PROTEIN RP"/>
    <property type="match status" value="1"/>
</dbReference>
<accession>A0A8T0VBX8</accession>
<dbReference type="Proteomes" id="UP000823388">
    <property type="component" value="Chromosome 2N"/>
</dbReference>
<dbReference type="Gene3D" id="3.80.10.10">
    <property type="entry name" value="Ribonuclease Inhibitor"/>
    <property type="match status" value="1"/>
</dbReference>
<dbReference type="Pfam" id="PF23559">
    <property type="entry name" value="WHD_DRP"/>
    <property type="match status" value="1"/>
</dbReference>
<dbReference type="InterPro" id="IPR044974">
    <property type="entry name" value="Disease_R_plants"/>
</dbReference>
<dbReference type="InterPro" id="IPR032675">
    <property type="entry name" value="LRR_dom_sf"/>
</dbReference>
<dbReference type="InterPro" id="IPR036388">
    <property type="entry name" value="WH-like_DNA-bd_sf"/>
</dbReference>
<comment type="caution">
    <text evidence="4">The sequence shown here is derived from an EMBL/GenBank/DDBJ whole genome shotgun (WGS) entry which is preliminary data.</text>
</comment>
<proteinExistence type="predicted"/>
<evidence type="ECO:0000313" key="5">
    <source>
        <dbReference type="Proteomes" id="UP000823388"/>
    </source>
</evidence>
<dbReference type="Gene3D" id="1.10.10.10">
    <property type="entry name" value="Winged helix-like DNA-binding domain superfamily/Winged helix DNA-binding domain"/>
    <property type="match status" value="1"/>
</dbReference>
<organism evidence="4 5">
    <name type="scientific">Panicum virgatum</name>
    <name type="common">Blackwell switchgrass</name>
    <dbReference type="NCBI Taxonomy" id="38727"/>
    <lineage>
        <taxon>Eukaryota</taxon>
        <taxon>Viridiplantae</taxon>
        <taxon>Streptophyta</taxon>
        <taxon>Embryophyta</taxon>
        <taxon>Tracheophyta</taxon>
        <taxon>Spermatophyta</taxon>
        <taxon>Magnoliopsida</taxon>
        <taxon>Liliopsida</taxon>
        <taxon>Poales</taxon>
        <taxon>Poaceae</taxon>
        <taxon>PACMAD clade</taxon>
        <taxon>Panicoideae</taxon>
        <taxon>Panicodae</taxon>
        <taxon>Paniceae</taxon>
        <taxon>Panicinae</taxon>
        <taxon>Panicum</taxon>
        <taxon>Panicum sect. Hiantes</taxon>
    </lineage>
</organism>
<keyword evidence="5" id="KW-1185">Reference proteome</keyword>
<sequence>MPALKLSFDYLPFYLQQCFTYCALFPEDYRFSREELIHFWIGQDVLHSHGKNKRIEDIGLGYLTELLGHGFLIKEEDEYGYTRYVVHDLLHELGLKVSAHECLIIYSSNLRSIQIPMSIRHLSIIIDDSSVEDRKTFDSCKEDFSVLGKRLKVENLHSLMLFGKHQGSFVKIFHGLFQKAKALRVIFIPGGRYRVEDLFHNFLNLVHLRYLWIHNNSWARNPPPPKNISRFYHMRVLDLQGCHNCSDLSRDMRNLLKLRHFLVPNDREHASIFQVGQFKLLQELRRFEVRKEIKGFELSQIGYLLELCGSLSIDHLENVEGREEADEAKLMYKRHLEELVLNWHVNLSTKDPAREDQVLEGLKPHSNLLKLEIRGHGGPTCPFMARSEPVGYESGISYSGWCVLVENVSSYRWGVAS</sequence>
<dbReference type="InterPro" id="IPR056789">
    <property type="entry name" value="LRR_R13L1-DRL21"/>
</dbReference>
<dbReference type="PANTHER" id="PTHR23155:SF988">
    <property type="entry name" value="OS06G0707733 PROTEIN"/>
    <property type="match status" value="1"/>
</dbReference>
<feature type="domain" description="Disease resistance protein winged helix" evidence="2">
    <location>
        <begin position="24"/>
        <end position="93"/>
    </location>
</feature>
<dbReference type="Pfam" id="PF25019">
    <property type="entry name" value="LRR_R13L1-DRL21"/>
    <property type="match status" value="1"/>
</dbReference>
<name>A0A8T0VBX8_PANVG</name>
<dbReference type="AlphaFoldDB" id="A0A8T0VBX8"/>
<evidence type="ECO:0000256" key="1">
    <source>
        <dbReference type="ARBA" id="ARBA00022821"/>
    </source>
</evidence>
<evidence type="ECO:0000259" key="3">
    <source>
        <dbReference type="Pfam" id="PF25019"/>
    </source>
</evidence>
<reference evidence="4" key="1">
    <citation type="submission" date="2020-05" db="EMBL/GenBank/DDBJ databases">
        <title>WGS assembly of Panicum virgatum.</title>
        <authorList>
            <person name="Lovell J.T."/>
            <person name="Jenkins J."/>
            <person name="Shu S."/>
            <person name="Juenger T.E."/>
            <person name="Schmutz J."/>
        </authorList>
    </citation>
    <scope>NUCLEOTIDE SEQUENCE</scope>
    <source>
        <strain evidence="4">AP13</strain>
    </source>
</reference>
<protein>
    <submittedName>
        <fullName evidence="4">Uncharacterized protein</fullName>
    </submittedName>
</protein>
<evidence type="ECO:0000259" key="2">
    <source>
        <dbReference type="Pfam" id="PF23559"/>
    </source>
</evidence>
<evidence type="ECO:0000313" key="4">
    <source>
        <dbReference type="EMBL" id="KAG2634261.1"/>
    </source>
</evidence>
<keyword evidence="1" id="KW-0611">Plant defense</keyword>
<dbReference type="SUPFAM" id="SSF52058">
    <property type="entry name" value="L domain-like"/>
    <property type="match status" value="1"/>
</dbReference>